<dbReference type="GO" id="GO:0003723">
    <property type="term" value="F:RNA binding"/>
    <property type="evidence" value="ECO:0007669"/>
    <property type="project" value="UniProtKB-KW"/>
</dbReference>
<keyword evidence="5" id="KW-0694">RNA-binding</keyword>
<evidence type="ECO:0000313" key="7">
    <source>
        <dbReference type="EMBL" id="EGQ26348.1"/>
    </source>
</evidence>
<dbReference type="SUPFAM" id="SSF53335">
    <property type="entry name" value="S-adenosyl-L-methionine-dependent methyltransferases"/>
    <property type="match status" value="1"/>
</dbReference>
<dbReference type="Pfam" id="PF10672">
    <property type="entry name" value="Methyltrans_SAM"/>
    <property type="match status" value="1"/>
</dbReference>
<reference evidence="7 8" key="1">
    <citation type="submission" date="2011-04" db="EMBL/GenBank/DDBJ databases">
        <authorList>
            <person name="Muzny D."/>
            <person name="Qin X."/>
            <person name="Deng J."/>
            <person name="Jiang H."/>
            <person name="Liu Y."/>
            <person name="Qu J."/>
            <person name="Song X.-Z."/>
            <person name="Zhang L."/>
            <person name="Thornton R."/>
            <person name="Coyle M."/>
            <person name="Francisco L."/>
            <person name="Jackson L."/>
            <person name="Javaid M."/>
            <person name="Korchina V."/>
            <person name="Kovar C."/>
            <person name="Mata R."/>
            <person name="Mathew T."/>
            <person name="Ngo R."/>
            <person name="Nguyen L."/>
            <person name="Nguyen N."/>
            <person name="Okwuonu G."/>
            <person name="Ongeri F."/>
            <person name="Pham C."/>
            <person name="Simmons D."/>
            <person name="Wilczek-Boney K."/>
            <person name="Hale W."/>
            <person name="Jakkamsetti A."/>
            <person name="Pham P."/>
            <person name="Ruth R."/>
            <person name="San Lucas F."/>
            <person name="Warren J."/>
            <person name="Zhang J."/>
            <person name="Zhao Z."/>
            <person name="Zhou C."/>
            <person name="Zhu D."/>
            <person name="Lee S."/>
            <person name="Bess C."/>
            <person name="Blankenburg K."/>
            <person name="Forbes L."/>
            <person name="Fu Q."/>
            <person name="Gubbala S."/>
            <person name="Hirani K."/>
            <person name="Jayaseelan J.C."/>
            <person name="Lara F."/>
            <person name="Munidasa M."/>
            <person name="Palculict T."/>
            <person name="Patil S."/>
            <person name="Pu L.-L."/>
            <person name="Saada N."/>
            <person name="Tang L."/>
            <person name="Weissenberger G."/>
            <person name="Zhu Y."/>
            <person name="Hemphill L."/>
            <person name="Shang Y."/>
            <person name="Youmans B."/>
            <person name="Ayvaz T."/>
            <person name="Ross M."/>
            <person name="Santibanez J."/>
            <person name="Aqrawi P."/>
            <person name="Gross S."/>
            <person name="Joshi V."/>
            <person name="Fowler G."/>
            <person name="Nazareth L."/>
            <person name="Reid J."/>
            <person name="Worley K."/>
            <person name="Petrosino J."/>
            <person name="Highlander S."/>
            <person name="Gibbs R."/>
        </authorList>
    </citation>
    <scope>NUCLEOTIDE SEQUENCE [LARGE SCALE GENOMIC DNA]</scope>
    <source>
        <strain evidence="7 8">2681</strain>
    </source>
</reference>
<accession>F9DS48</accession>
<dbReference type="Gene3D" id="2.30.130.10">
    <property type="entry name" value="PUA domain"/>
    <property type="match status" value="1"/>
</dbReference>
<dbReference type="STRING" id="759851.SAMN04244570_2099"/>
<gene>
    <name evidence="7" type="primary">ywbD</name>
    <name evidence="7" type="ORF">HMPREF9372_1628</name>
</gene>
<dbReference type="CDD" id="cd11572">
    <property type="entry name" value="RlmI_M_like"/>
    <property type="match status" value="1"/>
</dbReference>
<dbReference type="HOGENOM" id="CLU_014042_1_2_9"/>
<evidence type="ECO:0000256" key="3">
    <source>
        <dbReference type="ARBA" id="ARBA00022679"/>
    </source>
</evidence>
<dbReference type="SMART" id="SM00359">
    <property type="entry name" value="PUA"/>
    <property type="match status" value="1"/>
</dbReference>
<evidence type="ECO:0000256" key="4">
    <source>
        <dbReference type="ARBA" id="ARBA00022691"/>
    </source>
</evidence>
<dbReference type="Gene3D" id="3.30.750.80">
    <property type="entry name" value="RNA methyltransferase domain (HRMD) like"/>
    <property type="match status" value="1"/>
</dbReference>
<name>F9DS48_9BACL</name>
<dbReference type="InterPro" id="IPR041532">
    <property type="entry name" value="RlmI-like_PUA"/>
</dbReference>
<comment type="caution">
    <text evidence="7">The sequence shown here is derived from an EMBL/GenBank/DDBJ whole genome shotgun (WGS) entry which is preliminary data.</text>
</comment>
<dbReference type="GO" id="GO:0008168">
    <property type="term" value="F:methyltransferase activity"/>
    <property type="evidence" value="ECO:0007669"/>
    <property type="project" value="UniProtKB-KW"/>
</dbReference>
<dbReference type="InterPro" id="IPR036974">
    <property type="entry name" value="PUA_sf"/>
</dbReference>
<evidence type="ECO:0000259" key="6">
    <source>
        <dbReference type="SMART" id="SM00359"/>
    </source>
</evidence>
<proteinExistence type="predicted"/>
<keyword evidence="1" id="KW-0698">rRNA processing</keyword>
<dbReference type="SUPFAM" id="SSF88697">
    <property type="entry name" value="PUA domain-like"/>
    <property type="match status" value="1"/>
</dbReference>
<dbReference type="AlphaFoldDB" id="F9DS48"/>
<evidence type="ECO:0000256" key="1">
    <source>
        <dbReference type="ARBA" id="ARBA00022552"/>
    </source>
</evidence>
<dbReference type="PANTHER" id="PTHR43042">
    <property type="entry name" value="SAM-DEPENDENT METHYLTRANSFERASE"/>
    <property type="match status" value="1"/>
</dbReference>
<feature type="domain" description="PUA" evidence="6">
    <location>
        <begin position="44"/>
        <end position="129"/>
    </location>
</feature>
<dbReference type="GO" id="GO:0032259">
    <property type="term" value="P:methylation"/>
    <property type="evidence" value="ECO:0007669"/>
    <property type="project" value="UniProtKB-KW"/>
</dbReference>
<evidence type="ECO:0000256" key="2">
    <source>
        <dbReference type="ARBA" id="ARBA00022603"/>
    </source>
</evidence>
<dbReference type="eggNOG" id="COG1092">
    <property type="taxonomic scope" value="Bacteria"/>
</dbReference>
<dbReference type="InterPro" id="IPR002478">
    <property type="entry name" value="PUA"/>
</dbReference>
<dbReference type="InterPro" id="IPR019614">
    <property type="entry name" value="SAM-dep_methyl-trfase"/>
</dbReference>
<dbReference type="GO" id="GO:0006364">
    <property type="term" value="P:rRNA processing"/>
    <property type="evidence" value="ECO:0007669"/>
    <property type="project" value="UniProtKB-KW"/>
</dbReference>
<organism evidence="7 8">
    <name type="scientific">Sporosarcina newyorkensis 2681</name>
    <dbReference type="NCBI Taxonomy" id="1027292"/>
    <lineage>
        <taxon>Bacteria</taxon>
        <taxon>Bacillati</taxon>
        <taxon>Bacillota</taxon>
        <taxon>Bacilli</taxon>
        <taxon>Bacillales</taxon>
        <taxon>Caryophanaceae</taxon>
        <taxon>Sporosarcina</taxon>
    </lineage>
</organism>
<keyword evidence="4" id="KW-0949">S-adenosyl-L-methionine</keyword>
<dbReference type="Proteomes" id="UP000005316">
    <property type="component" value="Unassembled WGS sequence"/>
</dbReference>
<dbReference type="InterPro" id="IPR015947">
    <property type="entry name" value="PUA-like_sf"/>
</dbReference>
<evidence type="ECO:0000256" key="5">
    <source>
        <dbReference type="ARBA" id="ARBA00022884"/>
    </source>
</evidence>
<keyword evidence="2" id="KW-0489">Methyltransferase</keyword>
<dbReference type="InterPro" id="IPR029063">
    <property type="entry name" value="SAM-dependent_MTases_sf"/>
</dbReference>
<dbReference type="PANTHER" id="PTHR43042:SF3">
    <property type="entry name" value="RIBOSOMAL RNA LARGE SUBUNIT METHYLTRANSFERASE YWBD-RELATED"/>
    <property type="match status" value="1"/>
</dbReference>
<dbReference type="Pfam" id="PF17785">
    <property type="entry name" value="PUA_3"/>
    <property type="match status" value="1"/>
</dbReference>
<dbReference type="Gene3D" id="3.40.50.150">
    <property type="entry name" value="Vaccinia Virus protein VP39"/>
    <property type="match status" value="1"/>
</dbReference>
<keyword evidence="3" id="KW-0808">Transferase</keyword>
<evidence type="ECO:0000313" key="8">
    <source>
        <dbReference type="Proteomes" id="UP000005316"/>
    </source>
</evidence>
<protein>
    <submittedName>
        <fullName evidence="7">SAM binding domain protein,PUA domain-containing protein</fullName>
    </submittedName>
</protein>
<sequence>MRQKASQVQSVLCLSPLCATFHFCFIHAIIRKIHSKDEDMSKLVEIQLNAQGTVALKKGYPLILKDAVMTSEVHAEEGSLLRLTDRYHKFLAKGYYGKQNKGIGWVLTDNENEEIDFDFFDKKMTTAFERRVSYMEDPDTTAFRLFNGEGDGIGGLTIDYFDGYYMVSWYSEGIYAFRHHVYNVLDKRAEYKAVYEKKRFDSKGQYVEQDDFVKGTPGDFPIIIKENGMQFAIDLNDGAMTGIFLDQRDVREAIRDEYAEGREVLNTFSYTGAFSVAAALGGATKTTSVDLAKRSVAKTIEQFSVNGIDYEQQDIKVMDVFDYFRYAKRHDMKFGLVVLDPPSFARSKKYTFSTAKDYPMLMKEAIAVTEKNGIIVASTNNASFSMKKFKGFIDQAFKETNMRYKVLEESSLPKDFRTPRDYPEFNYLKVVIVQKLK</sequence>
<dbReference type="EMBL" id="AFPZ01000046">
    <property type="protein sequence ID" value="EGQ26348.1"/>
    <property type="molecule type" value="Genomic_DNA"/>
</dbReference>